<protein>
    <submittedName>
        <fullName evidence="1">Uncharacterized protein</fullName>
    </submittedName>
</protein>
<name>A0A378J931_9GAMM</name>
<dbReference type="EMBL" id="UGOA01000001">
    <property type="protein sequence ID" value="STX43969.1"/>
    <property type="molecule type" value="Genomic_DNA"/>
</dbReference>
<gene>
    <name evidence="1" type="ORF">NCTC13292_02490</name>
</gene>
<dbReference type="RefSeq" id="WP_115222064.1">
    <property type="nucleotide sequence ID" value="NZ_CAXYJE010000002.1"/>
</dbReference>
<dbReference type="Proteomes" id="UP000254677">
    <property type="component" value="Unassembled WGS sequence"/>
</dbReference>
<accession>A0A378J931</accession>
<keyword evidence="2" id="KW-1185">Reference proteome</keyword>
<dbReference type="OrthoDB" id="9844598at2"/>
<dbReference type="AlphaFoldDB" id="A0A378J931"/>
<evidence type="ECO:0000313" key="1">
    <source>
        <dbReference type="EMBL" id="STX43969.1"/>
    </source>
</evidence>
<sequence length="84" mass="9495">MDEKDILDVFQKMMTQNAGIDVTLTMDEIFEALGKKAKNVEEVKELVQFCVTQGYLKETATKPTPGYQLAMEGILMVRHGKVTR</sequence>
<evidence type="ECO:0000313" key="2">
    <source>
        <dbReference type="Proteomes" id="UP000254677"/>
    </source>
</evidence>
<reference evidence="1 2" key="1">
    <citation type="submission" date="2018-06" db="EMBL/GenBank/DDBJ databases">
        <authorList>
            <consortium name="Pathogen Informatics"/>
            <person name="Doyle S."/>
        </authorList>
    </citation>
    <scope>NUCLEOTIDE SEQUENCE [LARGE SCALE GENOMIC DNA]</scope>
    <source>
        <strain evidence="1 2">NCTC13292</strain>
    </source>
</reference>
<proteinExistence type="predicted"/>
<organism evidence="1 2">
    <name type="scientific">Legionella donaldsonii</name>
    <dbReference type="NCBI Taxonomy" id="45060"/>
    <lineage>
        <taxon>Bacteria</taxon>
        <taxon>Pseudomonadati</taxon>
        <taxon>Pseudomonadota</taxon>
        <taxon>Gammaproteobacteria</taxon>
        <taxon>Legionellales</taxon>
        <taxon>Legionellaceae</taxon>
        <taxon>Legionella</taxon>
    </lineage>
</organism>